<keyword evidence="7" id="KW-1185">Reference proteome</keyword>
<evidence type="ECO:0000256" key="4">
    <source>
        <dbReference type="ARBA" id="ARBA00023163"/>
    </source>
</evidence>
<name>A0A0D6Z4D1_9BACI</name>
<dbReference type="Gene3D" id="3.40.50.1360">
    <property type="match status" value="1"/>
</dbReference>
<evidence type="ECO:0000259" key="5">
    <source>
        <dbReference type="Pfam" id="PF04198"/>
    </source>
</evidence>
<organism evidence="6 7">
    <name type="scientific">Mesobacillus subterraneus</name>
    <dbReference type="NCBI Taxonomy" id="285983"/>
    <lineage>
        <taxon>Bacteria</taxon>
        <taxon>Bacillati</taxon>
        <taxon>Bacillota</taxon>
        <taxon>Bacilli</taxon>
        <taxon>Bacillales</taxon>
        <taxon>Bacillaceae</taxon>
        <taxon>Mesobacillus</taxon>
    </lineage>
</organism>
<evidence type="ECO:0000313" key="6">
    <source>
        <dbReference type="EMBL" id="KIY20569.1"/>
    </source>
</evidence>
<dbReference type="EMBL" id="JXIQ01000195">
    <property type="protein sequence ID" value="KIY20569.1"/>
    <property type="molecule type" value="Genomic_DNA"/>
</dbReference>
<feature type="domain" description="Sugar-binding" evidence="5">
    <location>
        <begin position="60"/>
        <end position="313"/>
    </location>
</feature>
<evidence type="ECO:0000256" key="1">
    <source>
        <dbReference type="ARBA" id="ARBA00010466"/>
    </source>
</evidence>
<proteinExistence type="inferred from homology"/>
<keyword evidence="2" id="KW-0805">Transcription regulation</keyword>
<comment type="caution">
    <text evidence="6">The sequence shown here is derived from an EMBL/GenBank/DDBJ whole genome shotgun (WGS) entry which is preliminary data.</text>
</comment>
<dbReference type="Proteomes" id="UP000032512">
    <property type="component" value="Unassembled WGS sequence"/>
</dbReference>
<dbReference type="PANTHER" id="PTHR34294:SF12">
    <property type="entry name" value="SUGAR-BINDING TRANSCRIPTIONAL REGULATOR"/>
    <property type="match status" value="1"/>
</dbReference>
<dbReference type="RefSeq" id="WP_044396561.1">
    <property type="nucleotide sequence ID" value="NZ_JXIQ01000195.1"/>
</dbReference>
<reference evidence="6 7" key="1">
    <citation type="submission" date="2015-01" db="EMBL/GenBank/DDBJ databases">
        <title>Draft genome sequences of the supercritical CO2 tolerant bacteria Bacillus subterraneus MITOT1 and Bacillus cereus MIT0214.</title>
        <authorList>
            <person name="Peet K.C."/>
            <person name="Thompson J.R."/>
        </authorList>
    </citation>
    <scope>NUCLEOTIDE SEQUENCE [LARGE SCALE GENOMIC DNA]</scope>
    <source>
        <strain evidence="6 7">MITOT1</strain>
    </source>
</reference>
<evidence type="ECO:0000256" key="3">
    <source>
        <dbReference type="ARBA" id="ARBA00023125"/>
    </source>
</evidence>
<dbReference type="Pfam" id="PF04198">
    <property type="entry name" value="Sugar-bind"/>
    <property type="match status" value="1"/>
</dbReference>
<accession>A0A0D6Z4D1</accession>
<protein>
    <submittedName>
        <fullName evidence="6">Transcriptional regulator</fullName>
    </submittedName>
</protein>
<comment type="similarity">
    <text evidence="1">Belongs to the SorC transcriptional regulatory family.</text>
</comment>
<dbReference type="GO" id="GO:0030246">
    <property type="term" value="F:carbohydrate binding"/>
    <property type="evidence" value="ECO:0007669"/>
    <property type="project" value="InterPro"/>
</dbReference>
<evidence type="ECO:0000256" key="2">
    <source>
        <dbReference type="ARBA" id="ARBA00023015"/>
    </source>
</evidence>
<dbReference type="InterPro" id="IPR051054">
    <property type="entry name" value="SorC_transcr_regulators"/>
</dbReference>
<dbReference type="AlphaFoldDB" id="A0A0D6Z4D1"/>
<gene>
    <name evidence="6" type="ORF">UB32_18440</name>
</gene>
<dbReference type="PANTHER" id="PTHR34294">
    <property type="entry name" value="TRANSCRIPTIONAL REGULATOR-RELATED"/>
    <property type="match status" value="1"/>
</dbReference>
<dbReference type="SUPFAM" id="SSF100950">
    <property type="entry name" value="NagB/RpiA/CoA transferase-like"/>
    <property type="match status" value="1"/>
</dbReference>
<dbReference type="PATRIC" id="fig|285983.3.peg.3256"/>
<dbReference type="InterPro" id="IPR037171">
    <property type="entry name" value="NagB/RpiA_transferase-like"/>
</dbReference>
<keyword evidence="4" id="KW-0804">Transcription</keyword>
<evidence type="ECO:0000313" key="7">
    <source>
        <dbReference type="Proteomes" id="UP000032512"/>
    </source>
</evidence>
<dbReference type="InterPro" id="IPR007324">
    <property type="entry name" value="Sugar-bd_dom_put"/>
</dbReference>
<keyword evidence="3" id="KW-0238">DNA-binding</keyword>
<sequence>MLSWEERRQLVKIANLYYNDSWTQEQIARKFSVSRPVISKSLQKAKEVGIIEIFIKDESVHTVNLEKSLEKRFNLTDVVVVPISSLTPDMVTKSVAQAGAYYLSKNMKNVKTIAVSWGTTLAALVKEYPYELREAVKVVPLEGGMGRKRVEIHANQIAYELAKKMGGTCSYLYAPAIVETQELRERLMVMQDINEVLEEGRNADIAITGIGNPYKASTLEKIGYLQRDEIDRLKSMGVAGDMGFRFFDQNGHTVDNLLDKKTIGISLEELRNIKTVIAVVAGSHKTESILAALKGKYINVLITDEQTAMNLLKEE</sequence>
<dbReference type="OrthoDB" id="58802at2"/>
<dbReference type="Gene3D" id="1.10.10.60">
    <property type="entry name" value="Homeodomain-like"/>
    <property type="match status" value="1"/>
</dbReference>
<dbReference type="GO" id="GO:0003677">
    <property type="term" value="F:DNA binding"/>
    <property type="evidence" value="ECO:0007669"/>
    <property type="project" value="UniProtKB-KW"/>
</dbReference>